<dbReference type="Proteomes" id="UP000324800">
    <property type="component" value="Unassembled WGS sequence"/>
</dbReference>
<name>A0A5J4WZJ1_9EUKA</name>
<dbReference type="Gene3D" id="2.30.110.10">
    <property type="entry name" value="Electron Transport, Fmn-binding Protein, Chain A"/>
    <property type="match status" value="1"/>
</dbReference>
<feature type="non-terminal residue" evidence="2">
    <location>
        <position position="186"/>
    </location>
</feature>
<sequence>MTNEAEKLLLTHKEQFLWAILTSCDGMKPIPRVVHLCHNNELGFFISTRNSSAKVSQIEKNPFVAVSVYPGQGYESAVAHCTAQITAEQRVLDSAWSDDLKQVGYSGKTDPQLRVILFTLHSVTFGDKTYSGAPIDKAIYKKIAPQDVPALAIGPFQTKQVNELLKELFKTKMNAHLATLNGVGPE</sequence>
<dbReference type="PANTHER" id="PTHR34818">
    <property type="entry name" value="PROTEIN BLI-3"/>
    <property type="match status" value="1"/>
</dbReference>
<dbReference type="InterPro" id="IPR011576">
    <property type="entry name" value="Pyridox_Oxase_N"/>
</dbReference>
<dbReference type="SUPFAM" id="SSF50475">
    <property type="entry name" value="FMN-binding split barrel"/>
    <property type="match status" value="1"/>
</dbReference>
<dbReference type="AlphaFoldDB" id="A0A5J4WZJ1"/>
<evidence type="ECO:0000313" key="3">
    <source>
        <dbReference type="Proteomes" id="UP000324800"/>
    </source>
</evidence>
<dbReference type="InterPro" id="IPR012349">
    <property type="entry name" value="Split_barrel_FMN-bd"/>
</dbReference>
<dbReference type="Pfam" id="PF01243">
    <property type="entry name" value="PNPOx_N"/>
    <property type="match status" value="1"/>
</dbReference>
<reference evidence="2 3" key="1">
    <citation type="submission" date="2019-03" db="EMBL/GenBank/DDBJ databases">
        <title>Single cell metagenomics reveals metabolic interactions within the superorganism composed of flagellate Streblomastix strix and complex community of Bacteroidetes bacteria on its surface.</title>
        <authorList>
            <person name="Treitli S.C."/>
            <person name="Kolisko M."/>
            <person name="Husnik F."/>
            <person name="Keeling P."/>
            <person name="Hampl V."/>
        </authorList>
    </citation>
    <scope>NUCLEOTIDE SEQUENCE [LARGE SCALE GENOMIC DNA]</scope>
    <source>
        <strain evidence="2">ST1C</strain>
    </source>
</reference>
<gene>
    <name evidence="2" type="ORF">EZS28_004859</name>
</gene>
<evidence type="ECO:0000259" key="1">
    <source>
        <dbReference type="Pfam" id="PF01243"/>
    </source>
</evidence>
<dbReference type="PANTHER" id="PTHR34818:SF1">
    <property type="entry name" value="PROTEIN BLI-3"/>
    <property type="match status" value="1"/>
</dbReference>
<evidence type="ECO:0000313" key="2">
    <source>
        <dbReference type="EMBL" id="KAA6399619.1"/>
    </source>
</evidence>
<protein>
    <recommendedName>
        <fullName evidence="1">Pyridoxamine 5'-phosphate oxidase N-terminal domain-containing protein</fullName>
    </recommendedName>
</protein>
<dbReference type="EMBL" id="SNRW01000713">
    <property type="protein sequence ID" value="KAA6399619.1"/>
    <property type="molecule type" value="Genomic_DNA"/>
</dbReference>
<feature type="domain" description="Pyridoxamine 5'-phosphate oxidase N-terminal" evidence="1">
    <location>
        <begin position="19"/>
        <end position="124"/>
    </location>
</feature>
<organism evidence="2 3">
    <name type="scientific">Streblomastix strix</name>
    <dbReference type="NCBI Taxonomy" id="222440"/>
    <lineage>
        <taxon>Eukaryota</taxon>
        <taxon>Metamonada</taxon>
        <taxon>Preaxostyla</taxon>
        <taxon>Oxymonadida</taxon>
        <taxon>Streblomastigidae</taxon>
        <taxon>Streblomastix</taxon>
    </lineage>
</organism>
<dbReference type="InterPro" id="IPR052917">
    <property type="entry name" value="Stress-Dev_Protein"/>
</dbReference>
<comment type="caution">
    <text evidence="2">The sequence shown here is derived from an EMBL/GenBank/DDBJ whole genome shotgun (WGS) entry which is preliminary data.</text>
</comment>
<accession>A0A5J4WZJ1</accession>
<proteinExistence type="predicted"/>